<protein>
    <recommendedName>
        <fullName evidence="4">Oligosaccharide repeat unit polymerase</fullName>
    </recommendedName>
</protein>
<feature type="transmembrane region" description="Helical" evidence="1">
    <location>
        <begin position="243"/>
        <end position="264"/>
    </location>
</feature>
<dbReference type="PATRIC" id="fig|568816.4.peg.962"/>
<dbReference type="EMBL" id="CP003058">
    <property type="protein sequence ID" value="AEQ22228.1"/>
    <property type="molecule type" value="Genomic_DNA"/>
</dbReference>
<reference evidence="2 3" key="1">
    <citation type="journal article" date="2011" name="J. Bacteriol.">
        <title>Complete genome sequence of Acidaminococcus intestini RYC-MR95, a Gram-negative bacterium from the phylum Firmicutes.</title>
        <authorList>
            <person name="D'Auria G."/>
            <person name="Galan J.C."/>
            <person name="Rodriguez-Alcayna M."/>
            <person name="Moya A."/>
            <person name="Baquero F."/>
            <person name="Latorre A."/>
        </authorList>
    </citation>
    <scope>NUCLEOTIDE SEQUENCE [LARGE SCALE GENOMIC DNA]</scope>
    <source>
        <strain evidence="2 3">RyC-MR95</strain>
    </source>
</reference>
<dbReference type="InParanoid" id="G4Q6S9"/>
<feature type="transmembrane region" description="Helical" evidence="1">
    <location>
        <begin position="164"/>
        <end position="182"/>
    </location>
</feature>
<keyword evidence="3" id="KW-1185">Reference proteome</keyword>
<feature type="transmembrane region" description="Helical" evidence="1">
    <location>
        <begin position="276"/>
        <end position="294"/>
    </location>
</feature>
<dbReference type="HOGENOM" id="CLU_050015_0_0_9"/>
<feature type="transmembrane region" description="Helical" evidence="1">
    <location>
        <begin position="194"/>
        <end position="223"/>
    </location>
</feature>
<name>G4Q6S9_ACIIR</name>
<feature type="transmembrane region" description="Helical" evidence="1">
    <location>
        <begin position="62"/>
        <end position="80"/>
    </location>
</feature>
<keyword evidence="1" id="KW-0472">Membrane</keyword>
<dbReference type="RefSeq" id="WP_009015904.1">
    <property type="nucleotide sequence ID" value="NC_016077.1"/>
</dbReference>
<keyword evidence="1" id="KW-1133">Transmembrane helix</keyword>
<keyword evidence="1" id="KW-0812">Transmembrane</keyword>
<feature type="transmembrane region" description="Helical" evidence="1">
    <location>
        <begin position="101"/>
        <end position="121"/>
    </location>
</feature>
<evidence type="ECO:0000256" key="1">
    <source>
        <dbReference type="SAM" id="Phobius"/>
    </source>
</evidence>
<dbReference type="GeneID" id="92878759"/>
<proteinExistence type="predicted"/>
<sequence length="439" mass="49813">MIFEDTSLLLFIVLLLITLFTLLLNQNDIIHPATIFSLTMTWSVSLTLVMRSEWQLATSSSATILISAAVVAFVAGAFWCDRILLEKNSQAPQNTITSITISWKVLLCFLSIMGLFIVLSFKETYESALLLGNKNGVAGMIRTVRLATENGLYKSSRWMSYRNIFSSSFTYTCILIFFSNIFQCHESVRKNLKFLVPIIFYLPFIILSGGRMGLLNLTIYILLTGAIIYERSQSFHPKAKQKIIIVSLAAGVSFLCLFLLFGFFTGKVSLHGRSPFSIIAHYGGLSAPALSVYLNSTPLESPYIGLTTLWDIYSKLRVLGLSLPQNITFLKFVQFHGINTNVYTAMRRYIEDYGYIGMYLIMYFLGIIYTAFYRFVEYRSHSLFPIAIYAFIALPLVFSINDEIFLAHILRTSNLYQICLMYIFFKVMVRVQGESSIDG</sequence>
<feature type="transmembrane region" description="Helical" evidence="1">
    <location>
        <begin position="6"/>
        <end position="24"/>
    </location>
</feature>
<accession>G4Q6S9</accession>
<feature type="transmembrane region" description="Helical" evidence="1">
    <location>
        <begin position="356"/>
        <end position="376"/>
    </location>
</feature>
<evidence type="ECO:0000313" key="3">
    <source>
        <dbReference type="Proteomes" id="UP000007093"/>
    </source>
</evidence>
<dbReference type="AlphaFoldDB" id="G4Q6S9"/>
<dbReference type="NCBIfam" id="TIGR04370">
    <property type="entry name" value="glyco_rpt_poly"/>
    <property type="match status" value="1"/>
</dbReference>
<gene>
    <name evidence="2" type="ordered locus">Acin_1000</name>
</gene>
<feature type="transmembrane region" description="Helical" evidence="1">
    <location>
        <begin position="383"/>
        <end position="400"/>
    </location>
</feature>
<organism evidence="2 3">
    <name type="scientific">Acidaminococcus intestini (strain RyC-MR95)</name>
    <dbReference type="NCBI Taxonomy" id="568816"/>
    <lineage>
        <taxon>Bacteria</taxon>
        <taxon>Bacillati</taxon>
        <taxon>Bacillota</taxon>
        <taxon>Negativicutes</taxon>
        <taxon>Acidaminococcales</taxon>
        <taxon>Acidaminococcaceae</taxon>
        <taxon>Acidaminococcus</taxon>
    </lineage>
</organism>
<dbReference type="STRING" id="568816.Acin_1000"/>
<evidence type="ECO:0008006" key="4">
    <source>
        <dbReference type="Google" id="ProtNLM"/>
    </source>
</evidence>
<dbReference type="KEGG" id="ain:Acin_1000"/>
<dbReference type="eggNOG" id="ENOG5032W7X">
    <property type="taxonomic scope" value="Bacteria"/>
</dbReference>
<feature type="transmembrane region" description="Helical" evidence="1">
    <location>
        <begin position="29"/>
        <end position="50"/>
    </location>
</feature>
<dbReference type="Proteomes" id="UP000007093">
    <property type="component" value="Chromosome"/>
</dbReference>
<evidence type="ECO:0000313" key="2">
    <source>
        <dbReference type="EMBL" id="AEQ22228.1"/>
    </source>
</evidence>